<sequence>MNFSHQRGPMYKPLFEIIPNIPERVDVDAEQLGLGYLNILPYFGKMIELGLCAKSGVKGKLCGKLEMLTPEGEIVLTQCSEILIFGALTGKKLLLGIVKVPRTHVLSVFWEAASDKEPSAENSRSRSHSQP</sequence>
<name>A0A6I8VIS2_DROPS</name>
<accession>A0A0R3P1T3</accession>
<evidence type="ECO:0000313" key="2">
    <source>
        <dbReference type="RefSeq" id="XP_015042242.1"/>
    </source>
</evidence>
<gene>
    <name evidence="2 3" type="primary">LOC26534385</name>
</gene>
<protein>
    <submittedName>
        <fullName evidence="2 3">Uncharacterized protein</fullName>
    </submittedName>
</protein>
<accession>A0A6I8VIS2</accession>
<dbReference type="Bgee" id="FBgn0273372">
    <property type="expression patterns" value="Expressed in male reproductive system and 2 other cell types or tissues"/>
</dbReference>
<organism evidence="1 2">
    <name type="scientific">Drosophila pseudoobscura pseudoobscura</name>
    <name type="common">Fruit fly</name>
    <dbReference type="NCBI Taxonomy" id="46245"/>
    <lineage>
        <taxon>Eukaryota</taxon>
        <taxon>Metazoa</taxon>
        <taxon>Ecdysozoa</taxon>
        <taxon>Arthropoda</taxon>
        <taxon>Hexapoda</taxon>
        <taxon>Insecta</taxon>
        <taxon>Pterygota</taxon>
        <taxon>Neoptera</taxon>
        <taxon>Endopterygota</taxon>
        <taxon>Diptera</taxon>
        <taxon>Brachycera</taxon>
        <taxon>Muscomorpha</taxon>
        <taxon>Ephydroidea</taxon>
        <taxon>Drosophilidae</taxon>
        <taxon>Drosophila</taxon>
        <taxon>Sophophora</taxon>
    </lineage>
</organism>
<evidence type="ECO:0000313" key="3">
    <source>
        <dbReference type="RefSeq" id="XP_033239507.1"/>
    </source>
</evidence>
<dbReference type="AlphaFoldDB" id="A0A6I8VIS2"/>
<keyword evidence="1" id="KW-1185">Reference proteome</keyword>
<dbReference type="KEGG" id="dpo:26534385"/>
<dbReference type="RefSeq" id="XP_015042242.1">
    <property type="nucleotide sequence ID" value="XM_015186756.2"/>
</dbReference>
<evidence type="ECO:0000313" key="1">
    <source>
        <dbReference type="Proteomes" id="UP000001819"/>
    </source>
</evidence>
<proteinExistence type="predicted"/>
<dbReference type="Proteomes" id="UP000001819">
    <property type="component" value="Chromosome X"/>
</dbReference>
<dbReference type="RefSeq" id="XP_033239507.1">
    <property type="nucleotide sequence ID" value="XM_033383616.1"/>
</dbReference>
<reference evidence="2 3" key="1">
    <citation type="submission" date="2025-04" db="UniProtKB">
        <authorList>
            <consortium name="RefSeq"/>
        </authorList>
    </citation>
    <scope>IDENTIFICATION</scope>
    <source>
        <strain evidence="2 3">MV-25-SWS-2005</strain>
        <tissue evidence="2 3">Whole body</tissue>
    </source>
</reference>
<dbReference type="GeneID" id="26534385"/>